<evidence type="ECO:0000256" key="2">
    <source>
        <dbReference type="ARBA" id="ARBA00007663"/>
    </source>
</evidence>
<evidence type="ECO:0000313" key="14">
    <source>
        <dbReference type="EMBL" id="GIL94096.1"/>
    </source>
</evidence>
<dbReference type="InterPro" id="IPR050156">
    <property type="entry name" value="TC-AMP_synthase_SUA5"/>
</dbReference>
<evidence type="ECO:0000256" key="4">
    <source>
        <dbReference type="ARBA" id="ARBA00015492"/>
    </source>
</evidence>
<dbReference type="GO" id="GO:0000049">
    <property type="term" value="F:tRNA binding"/>
    <property type="evidence" value="ECO:0007669"/>
    <property type="project" value="TreeGrafter"/>
</dbReference>
<reference evidence="14" key="1">
    <citation type="journal article" date="2021" name="Proc. Natl. Acad. Sci. U.S.A.">
        <title>Three genomes in the algal genus Volvox reveal the fate of a haploid sex-determining region after a transition to homothallism.</title>
        <authorList>
            <person name="Yamamoto K."/>
            <person name="Hamaji T."/>
            <person name="Kawai-Toyooka H."/>
            <person name="Matsuzaki R."/>
            <person name="Takahashi F."/>
            <person name="Nishimura Y."/>
            <person name="Kawachi M."/>
            <person name="Noguchi H."/>
            <person name="Minakuchi Y."/>
            <person name="Umen J.G."/>
            <person name="Toyoda A."/>
            <person name="Nozaki H."/>
        </authorList>
    </citation>
    <scope>NUCLEOTIDE SEQUENCE</scope>
    <source>
        <strain evidence="14">NIES-3785</strain>
    </source>
</reference>
<evidence type="ECO:0000313" key="15">
    <source>
        <dbReference type="Proteomes" id="UP000722791"/>
    </source>
</evidence>
<gene>
    <name evidence="14" type="ORF">Vretimale_431</name>
</gene>
<protein>
    <recommendedName>
        <fullName evidence="4">Threonylcarbamoyl-AMP synthase</fullName>
        <ecNumber evidence="3">2.7.7.87</ecNumber>
    </recommendedName>
    <alternativeName>
        <fullName evidence="11">L-threonylcarbamoyladenylate synthase</fullName>
    </alternativeName>
</protein>
<evidence type="ECO:0000256" key="13">
    <source>
        <dbReference type="ARBA" id="ARBA00056339"/>
    </source>
</evidence>
<keyword evidence="7" id="KW-0819">tRNA processing</keyword>
<evidence type="ECO:0000256" key="12">
    <source>
        <dbReference type="ARBA" id="ARBA00048366"/>
    </source>
</evidence>
<evidence type="ECO:0000256" key="3">
    <source>
        <dbReference type="ARBA" id="ARBA00012584"/>
    </source>
</evidence>
<dbReference type="PANTHER" id="PTHR17490:SF16">
    <property type="entry name" value="THREONYLCARBAMOYL-AMP SYNTHASE"/>
    <property type="match status" value="1"/>
</dbReference>
<dbReference type="NCBIfam" id="TIGR00057">
    <property type="entry name" value="L-threonylcarbamoyladenylate synthase"/>
    <property type="match status" value="1"/>
</dbReference>
<dbReference type="InterPro" id="IPR006070">
    <property type="entry name" value="Sua5-like_dom"/>
</dbReference>
<dbReference type="InterPro" id="IPR005145">
    <property type="entry name" value="Sua5_C"/>
</dbReference>
<dbReference type="EMBL" id="BNCQ01000001">
    <property type="protein sequence ID" value="GIL94096.1"/>
    <property type="molecule type" value="Genomic_DNA"/>
</dbReference>
<dbReference type="EC" id="2.7.7.87" evidence="3"/>
<dbReference type="GO" id="GO:0006450">
    <property type="term" value="P:regulation of translational fidelity"/>
    <property type="evidence" value="ECO:0007669"/>
    <property type="project" value="TreeGrafter"/>
</dbReference>
<dbReference type="OrthoDB" id="412787at2759"/>
<sequence>MAWKIRQDTAGHILNPAGRAWNLKSFDAIKPNYGFGWTYQRSPCSSQKSRNLGIETSTEASGRRKVTAMAAATPLSHGGLQTQVICVATNGFSCDAAIPSVSNPLHPGISQAAALLAAGQVVAIPTETVYGLAANALSAAAVRRVYAAKNRPADNPLIVHVSSLEMLASLYPPGWVLPSAYEAVVSDLWPGPLTILLPRSNLVPDVVTCGQSTMAVRMPAHPVALALIATCGFPLAAPSANSSGRPSPTLARHVLDDLGGRVSLILDGGPCTCGVESTVLDGLRNPPAILRPGGITREQLAGYPGLAELLLYHRDFVDPQLEAAPSTPGMKYRHYSPSAPVILLDPGDAPLASVSDEELMARLQRGVEGLLAEFSEHGLQATVTNDNNGVLRLEELQLGKGRGSNRDSNPWNEGPKLVGLLRTSLLGLPPGPLQGATMTPPSLPPPGQSNCTSGGFPIVLPPCKQQPAMPSQSTPTARVVIETDFVTGSAPGGGVGEPNLLNQDALDMEEHRNPMTVIEPHTRYEYVLGHVSRPAEVASELFAALRHMDEVGVAVIVVEGVRDAGTGVAVMNRLRKAASRIMAV</sequence>
<dbReference type="InterPro" id="IPR038385">
    <property type="entry name" value="Sua5/YwlC_C"/>
</dbReference>
<keyword evidence="6" id="KW-0808">Transferase</keyword>
<evidence type="ECO:0000256" key="9">
    <source>
        <dbReference type="ARBA" id="ARBA00022741"/>
    </source>
</evidence>
<keyword evidence="10" id="KW-0067">ATP-binding</keyword>
<evidence type="ECO:0000256" key="11">
    <source>
        <dbReference type="ARBA" id="ARBA00029774"/>
    </source>
</evidence>
<comment type="similarity">
    <text evidence="2">Belongs to the SUA5 family.</text>
</comment>
<evidence type="ECO:0000256" key="8">
    <source>
        <dbReference type="ARBA" id="ARBA00022695"/>
    </source>
</evidence>
<comment type="caution">
    <text evidence="14">The sequence shown here is derived from an EMBL/GenBank/DDBJ whole genome shotgun (WGS) entry which is preliminary data.</text>
</comment>
<dbReference type="Pfam" id="PF03481">
    <property type="entry name" value="Sua5_C"/>
    <property type="match status" value="2"/>
</dbReference>
<dbReference type="Gene3D" id="3.40.50.11030">
    <property type="entry name" value="Threonylcarbamoyl-AMP synthase, C-terminal domain"/>
    <property type="match status" value="2"/>
</dbReference>
<dbReference type="GO" id="GO:0005524">
    <property type="term" value="F:ATP binding"/>
    <property type="evidence" value="ECO:0007669"/>
    <property type="project" value="UniProtKB-KW"/>
</dbReference>
<evidence type="ECO:0000256" key="7">
    <source>
        <dbReference type="ARBA" id="ARBA00022694"/>
    </source>
</evidence>
<dbReference type="Gene3D" id="3.90.870.10">
    <property type="entry name" value="DHBP synthase"/>
    <property type="match status" value="1"/>
</dbReference>
<keyword evidence="9" id="KW-0547">Nucleotide-binding</keyword>
<accession>A0A8J4FDY2</accession>
<dbReference type="GO" id="GO:0008033">
    <property type="term" value="P:tRNA processing"/>
    <property type="evidence" value="ECO:0007669"/>
    <property type="project" value="UniProtKB-KW"/>
</dbReference>
<comment type="catalytic activity">
    <reaction evidence="12">
        <text>L-threonine + hydrogencarbonate + ATP = L-threonylcarbamoyladenylate + diphosphate + H2O</text>
        <dbReference type="Rhea" id="RHEA:36407"/>
        <dbReference type="ChEBI" id="CHEBI:15377"/>
        <dbReference type="ChEBI" id="CHEBI:17544"/>
        <dbReference type="ChEBI" id="CHEBI:30616"/>
        <dbReference type="ChEBI" id="CHEBI:33019"/>
        <dbReference type="ChEBI" id="CHEBI:57926"/>
        <dbReference type="ChEBI" id="CHEBI:73682"/>
        <dbReference type="EC" id="2.7.7.87"/>
    </reaction>
</comment>
<dbReference type="GO" id="GO:0003725">
    <property type="term" value="F:double-stranded RNA binding"/>
    <property type="evidence" value="ECO:0007669"/>
    <property type="project" value="InterPro"/>
</dbReference>
<dbReference type="InterPro" id="IPR017945">
    <property type="entry name" value="DHBP_synth_RibB-like_a/b_dom"/>
</dbReference>
<dbReference type="Proteomes" id="UP000722791">
    <property type="component" value="Unassembled WGS sequence"/>
</dbReference>
<evidence type="ECO:0000256" key="6">
    <source>
        <dbReference type="ARBA" id="ARBA00022679"/>
    </source>
</evidence>
<evidence type="ECO:0000256" key="1">
    <source>
        <dbReference type="ARBA" id="ARBA00004496"/>
    </source>
</evidence>
<dbReference type="FunFam" id="3.90.870.10:FF:000008">
    <property type="entry name" value="Threonylcarbamoyl-AMP synthase"/>
    <property type="match status" value="1"/>
</dbReference>
<dbReference type="Pfam" id="PF01300">
    <property type="entry name" value="Sua5_yciO_yrdC"/>
    <property type="match status" value="1"/>
</dbReference>
<comment type="subcellular location">
    <subcellularLocation>
        <location evidence="1">Cytoplasm</location>
    </subcellularLocation>
</comment>
<dbReference type="SUPFAM" id="SSF55821">
    <property type="entry name" value="YrdC/RibB"/>
    <property type="match status" value="1"/>
</dbReference>
<dbReference type="PROSITE" id="PS51163">
    <property type="entry name" value="YRDC"/>
    <property type="match status" value="1"/>
</dbReference>
<dbReference type="GO" id="GO:0005737">
    <property type="term" value="C:cytoplasm"/>
    <property type="evidence" value="ECO:0007669"/>
    <property type="project" value="UniProtKB-SubCell"/>
</dbReference>
<comment type="function">
    <text evidence="13">Required for the formation of a threonylcarbamoyl group on adenosine at position 37 (t(6)A37) in tRNAs that read codons beginning with adenine. Likely catalyzes the conversion of L-threonine, HCO(3)(-)/CO(2) and ATP to give threonylcarbamoyl-AMP (TC-AMP) as the acyladenylate intermediate, with the release of diphosphate. Required for normal translation, by ensuring translation fidelity at the level of codon recognition, appropriate translation initiation selection and maintenance of reading frame. Also involved in telomere replication. Binds to single-stranded telomeric (ssTG) DNA and positively regulates telomere length.</text>
</comment>
<keyword evidence="8" id="KW-0548">Nucleotidyltransferase</keyword>
<dbReference type="PANTHER" id="PTHR17490">
    <property type="entry name" value="SUA5"/>
    <property type="match status" value="1"/>
</dbReference>
<dbReference type="AlphaFoldDB" id="A0A8J4FDY2"/>
<evidence type="ECO:0000256" key="5">
    <source>
        <dbReference type="ARBA" id="ARBA00022490"/>
    </source>
</evidence>
<proteinExistence type="inferred from homology"/>
<keyword evidence="5" id="KW-0963">Cytoplasm</keyword>
<organism evidence="14 15">
    <name type="scientific">Volvox reticuliferus</name>
    <dbReference type="NCBI Taxonomy" id="1737510"/>
    <lineage>
        <taxon>Eukaryota</taxon>
        <taxon>Viridiplantae</taxon>
        <taxon>Chlorophyta</taxon>
        <taxon>core chlorophytes</taxon>
        <taxon>Chlorophyceae</taxon>
        <taxon>CS clade</taxon>
        <taxon>Chlamydomonadales</taxon>
        <taxon>Volvocaceae</taxon>
        <taxon>Volvox</taxon>
    </lineage>
</organism>
<name>A0A8J4FDY2_9CHLO</name>
<evidence type="ECO:0000256" key="10">
    <source>
        <dbReference type="ARBA" id="ARBA00022840"/>
    </source>
</evidence>
<dbReference type="GO" id="GO:0061710">
    <property type="term" value="F:L-threonylcarbamoyladenylate synthase"/>
    <property type="evidence" value="ECO:0007669"/>
    <property type="project" value="UniProtKB-EC"/>
</dbReference>